<keyword evidence="2" id="KW-1185">Reference proteome</keyword>
<dbReference type="VEuPathDB" id="FungiDB:VP01_5418g1"/>
<proteinExistence type="predicted"/>
<evidence type="ECO:0000313" key="2">
    <source>
        <dbReference type="Proteomes" id="UP000037035"/>
    </source>
</evidence>
<sequence>MRKQTYKRKKYSTKIFWQQSKDFPKFLMRKSSNGCSKRFTVMNLALELGIYKIRKKHNAYVLLQGVLLMGLKILVESKYTGYMIIYLWVKKRKRRRSDQVNSKQELKDLNINITSNHLMGILLHIETKYAVKQELSQHIKHHVFQDPLHSAWTFENILKILTLSLNPIDLSPLHHKIQNMCSIRKKNEATLYDSKSRYQIENSQARLDSYVSDILCFLYNTLITKKNLINCM</sequence>
<organism evidence="1 2">
    <name type="scientific">Puccinia sorghi</name>
    <dbReference type="NCBI Taxonomy" id="27349"/>
    <lineage>
        <taxon>Eukaryota</taxon>
        <taxon>Fungi</taxon>
        <taxon>Dikarya</taxon>
        <taxon>Basidiomycota</taxon>
        <taxon>Pucciniomycotina</taxon>
        <taxon>Pucciniomycetes</taxon>
        <taxon>Pucciniales</taxon>
        <taxon>Pucciniaceae</taxon>
        <taxon>Puccinia</taxon>
    </lineage>
</organism>
<evidence type="ECO:0000313" key="1">
    <source>
        <dbReference type="EMBL" id="KNZ48779.1"/>
    </source>
</evidence>
<reference evidence="1 2" key="1">
    <citation type="submission" date="2015-08" db="EMBL/GenBank/DDBJ databases">
        <title>Next Generation Sequencing and Analysis of the Genome of Puccinia sorghi L Schw, the Causal Agent of Maize Common Rust.</title>
        <authorList>
            <person name="Rochi L."/>
            <person name="Burguener G."/>
            <person name="Darino M."/>
            <person name="Turjanski A."/>
            <person name="Kreff E."/>
            <person name="Dieguez M.J."/>
            <person name="Sacco F."/>
        </authorList>
    </citation>
    <scope>NUCLEOTIDE SEQUENCE [LARGE SCALE GENOMIC DNA]</scope>
    <source>
        <strain evidence="1 2">RO10H11247</strain>
    </source>
</reference>
<protein>
    <submittedName>
        <fullName evidence="1">Uncharacterized protein</fullName>
    </submittedName>
</protein>
<dbReference type="Proteomes" id="UP000037035">
    <property type="component" value="Unassembled WGS sequence"/>
</dbReference>
<feature type="non-terminal residue" evidence="1">
    <location>
        <position position="232"/>
    </location>
</feature>
<accession>A0A0L6UJR6</accession>
<name>A0A0L6UJR6_9BASI</name>
<gene>
    <name evidence="1" type="ORF">VP01_5418g1</name>
</gene>
<comment type="caution">
    <text evidence="1">The sequence shown here is derived from an EMBL/GenBank/DDBJ whole genome shotgun (WGS) entry which is preliminary data.</text>
</comment>
<dbReference type="AlphaFoldDB" id="A0A0L6UJR6"/>
<dbReference type="EMBL" id="LAVV01010629">
    <property type="protein sequence ID" value="KNZ48779.1"/>
    <property type="molecule type" value="Genomic_DNA"/>
</dbReference>